<gene>
    <name evidence="2" type="ORF">FRUB_00775</name>
</gene>
<accession>A0A225EAL7</accession>
<name>A0A225EAL7_9BACT</name>
<evidence type="ECO:0000256" key="1">
    <source>
        <dbReference type="SAM" id="MobiDB-lite"/>
    </source>
</evidence>
<comment type="caution">
    <text evidence="2">The sequence shown here is derived from an EMBL/GenBank/DDBJ whole genome shotgun (WGS) entry which is preliminary data.</text>
</comment>
<dbReference type="AlphaFoldDB" id="A0A225EAL7"/>
<dbReference type="Proteomes" id="UP000214646">
    <property type="component" value="Unassembled WGS sequence"/>
</dbReference>
<dbReference type="EMBL" id="NIDE01000001">
    <property type="protein sequence ID" value="OWK47076.1"/>
    <property type="molecule type" value="Genomic_DNA"/>
</dbReference>
<proteinExistence type="predicted"/>
<feature type="region of interest" description="Disordered" evidence="1">
    <location>
        <begin position="1"/>
        <end position="37"/>
    </location>
</feature>
<keyword evidence="3" id="KW-1185">Reference proteome</keyword>
<protein>
    <submittedName>
        <fullName evidence="2">Uncharacterized protein</fullName>
    </submittedName>
</protein>
<reference evidence="3" key="1">
    <citation type="submission" date="2017-06" db="EMBL/GenBank/DDBJ databases">
        <title>Genome analysis of Fimbriiglobus ruber SP5, the first member of the order Planctomycetales with confirmed chitinolytic capability.</title>
        <authorList>
            <person name="Ravin N.V."/>
            <person name="Rakitin A.L."/>
            <person name="Ivanova A.A."/>
            <person name="Beletsky A.V."/>
            <person name="Kulichevskaya I.S."/>
            <person name="Mardanov A.V."/>
            <person name="Dedysh S.N."/>
        </authorList>
    </citation>
    <scope>NUCLEOTIDE SEQUENCE [LARGE SCALE GENOMIC DNA]</scope>
    <source>
        <strain evidence="3">SP5</strain>
    </source>
</reference>
<organism evidence="2 3">
    <name type="scientific">Fimbriiglobus ruber</name>
    <dbReference type="NCBI Taxonomy" id="1908690"/>
    <lineage>
        <taxon>Bacteria</taxon>
        <taxon>Pseudomonadati</taxon>
        <taxon>Planctomycetota</taxon>
        <taxon>Planctomycetia</taxon>
        <taxon>Gemmatales</taxon>
        <taxon>Gemmataceae</taxon>
        <taxon>Fimbriiglobus</taxon>
    </lineage>
</organism>
<sequence>MLGSLGKVRVPIQLQTDPPRRCSRQTRPPLRVRPDDLPDSTLSSCPLVSEPSAIYARFPCLLSCEVSPR</sequence>
<evidence type="ECO:0000313" key="2">
    <source>
        <dbReference type="EMBL" id="OWK47076.1"/>
    </source>
</evidence>
<evidence type="ECO:0000313" key="3">
    <source>
        <dbReference type="Proteomes" id="UP000214646"/>
    </source>
</evidence>